<feature type="region of interest" description="Disordered" evidence="1">
    <location>
        <begin position="561"/>
        <end position="606"/>
    </location>
</feature>
<dbReference type="Pfam" id="PF00498">
    <property type="entry name" value="FHA"/>
    <property type="match status" value="1"/>
</dbReference>
<evidence type="ECO:0000256" key="2">
    <source>
        <dbReference type="SAM" id="Phobius"/>
    </source>
</evidence>
<feature type="domain" description="FHA" evidence="3">
    <location>
        <begin position="33"/>
        <end position="88"/>
    </location>
</feature>
<dbReference type="OrthoDB" id="4096268at2759"/>
<proteinExistence type="predicted"/>
<dbReference type="InterPro" id="IPR000253">
    <property type="entry name" value="FHA_dom"/>
</dbReference>
<feature type="compositionally biased region" description="Polar residues" evidence="1">
    <location>
        <begin position="659"/>
        <end position="677"/>
    </location>
</feature>
<name>A1CFH5_ASPCL</name>
<organism evidence="4 5">
    <name type="scientific">Aspergillus clavatus (strain ATCC 1007 / CBS 513.65 / DSM 816 / NCTC 3887 / NRRL 1 / QM 1276 / 107)</name>
    <dbReference type="NCBI Taxonomy" id="344612"/>
    <lineage>
        <taxon>Eukaryota</taxon>
        <taxon>Fungi</taxon>
        <taxon>Dikarya</taxon>
        <taxon>Ascomycota</taxon>
        <taxon>Pezizomycotina</taxon>
        <taxon>Eurotiomycetes</taxon>
        <taxon>Eurotiomycetidae</taxon>
        <taxon>Eurotiales</taxon>
        <taxon>Aspergillaceae</taxon>
        <taxon>Aspergillus</taxon>
        <taxon>Aspergillus subgen. Fumigati</taxon>
    </lineage>
</organism>
<dbReference type="SUPFAM" id="SSF49879">
    <property type="entry name" value="SMAD/FHA domain"/>
    <property type="match status" value="1"/>
</dbReference>
<dbReference type="PANTHER" id="PTHR15715:SF37">
    <property type="entry name" value="LD47843P"/>
    <property type="match status" value="1"/>
</dbReference>
<feature type="region of interest" description="Disordered" evidence="1">
    <location>
        <begin position="652"/>
        <end position="679"/>
    </location>
</feature>
<dbReference type="SMART" id="SM00240">
    <property type="entry name" value="FHA"/>
    <property type="match status" value="1"/>
</dbReference>
<dbReference type="VEuPathDB" id="FungiDB:ACLA_093230"/>
<keyword evidence="2" id="KW-1133">Transmembrane helix</keyword>
<dbReference type="KEGG" id="act:ACLA_093230"/>
<evidence type="ECO:0000259" key="3">
    <source>
        <dbReference type="PROSITE" id="PS50006"/>
    </source>
</evidence>
<dbReference type="InterPro" id="IPR051176">
    <property type="entry name" value="Cent_Immune-Sig_Mod"/>
</dbReference>
<dbReference type="PANTHER" id="PTHR15715">
    <property type="entry name" value="CENTROSOMAL PROTEIN OF 170 KDA"/>
    <property type="match status" value="1"/>
</dbReference>
<dbReference type="PROSITE" id="PS50006">
    <property type="entry name" value="FHA_DOMAIN"/>
    <property type="match status" value="1"/>
</dbReference>
<dbReference type="Gene3D" id="2.60.200.20">
    <property type="match status" value="1"/>
</dbReference>
<feature type="compositionally biased region" description="Polar residues" evidence="1">
    <location>
        <begin position="192"/>
        <end position="203"/>
    </location>
</feature>
<dbReference type="HOGENOM" id="CLU_430806_0_0_1"/>
<dbReference type="eggNOG" id="KOG3872">
    <property type="taxonomic scope" value="Eukaryota"/>
</dbReference>
<feature type="compositionally biased region" description="Acidic residues" evidence="1">
    <location>
        <begin position="154"/>
        <end position="166"/>
    </location>
</feature>
<gene>
    <name evidence="4" type="ORF">ACLA_093230</name>
</gene>
<keyword evidence="2" id="KW-0472">Membrane</keyword>
<feature type="compositionally biased region" description="Acidic residues" evidence="1">
    <location>
        <begin position="297"/>
        <end position="312"/>
    </location>
</feature>
<dbReference type="EMBL" id="DS027052">
    <property type="protein sequence ID" value="EAW11624.1"/>
    <property type="molecule type" value="Genomic_DNA"/>
</dbReference>
<evidence type="ECO:0000256" key="1">
    <source>
        <dbReference type="SAM" id="MobiDB-lite"/>
    </source>
</evidence>
<keyword evidence="2" id="KW-0812">Transmembrane</keyword>
<dbReference type="Proteomes" id="UP000006701">
    <property type="component" value="Unassembled WGS sequence"/>
</dbReference>
<feature type="region of interest" description="Disordered" evidence="1">
    <location>
        <begin position="132"/>
        <end position="207"/>
    </location>
</feature>
<dbReference type="OMA" id="VTPRMTP"/>
<protein>
    <submittedName>
        <fullName evidence="4">FHA domain protein</fullName>
    </submittedName>
</protein>
<sequence>MPHKQAVVTLHPLFQPDVLPFRSLTFASDLDIVKIGRASKREAKNLTPAPHNGLYDSRVMSRDHARMRIVYLRDGGSMHGTWINGKKMPAEKDITINNGDVVTFGAEVTRGQDTHLPLRIRCEYQWSDIEDKKASDNGEQQQQHIHKSNTFCVPDDDDDEQIEIADDSVPLDSPFSGSRDQDDSDSSSDSDNQQPIEISTPMTSPLKKEALSNLPERKISERATSVECLMSGSQQSPIPLDEDNPEQPLVTPRMTPPTVEDTYASSYAGTSIVMEEDMDEPDLAAFTGGQSCTGSDYWEENEEQDDSEDEASELSSYMDTDALDQAVHPTAGGNCVPEEGYKTLMTSARGPSNLKNTNGWLMNSDDSSAPLASIRNEYLKTRAFSPISGPSQPPTEFLTDPVSAPLIWPSIPASNGTTSVPSRFNENSIKPSLPYFHYNNSALRTEDWPPARTVYSIEHNYPNSTARYTDGPFVNSQSQKGMDRGNANNGAHSNGVGPAIVGESHPVQCQRNPNVSHPMGENIAVKIPSEVQEDSANNAGISQRLKTRLAIADIVDTSTWVPIQGGNQPRKRKASEMDSDSEGPDGALQTPVDLQSTKGLNTDSFSQNAQPHVATCDLASLHSHLTQLHPVTESQATDHLRNPTLVGERPLKKMKMSTPGPSGSNAADSSLNGNAQRPGNFKTHAASALLGAVVGGLGTIAILASLPTDYFV</sequence>
<dbReference type="RefSeq" id="XP_001273050.1">
    <property type="nucleotide sequence ID" value="XM_001273049.1"/>
</dbReference>
<feature type="compositionally biased region" description="Polar residues" evidence="1">
    <location>
        <begin position="137"/>
        <end position="151"/>
    </location>
</feature>
<dbReference type="InterPro" id="IPR008984">
    <property type="entry name" value="SMAD_FHA_dom_sf"/>
</dbReference>
<dbReference type="AlphaFoldDB" id="A1CFH5"/>
<reference evidence="4 5" key="1">
    <citation type="journal article" date="2008" name="PLoS Genet.">
        <title>Genomic islands in the pathogenic filamentous fungus Aspergillus fumigatus.</title>
        <authorList>
            <person name="Fedorova N.D."/>
            <person name="Khaldi N."/>
            <person name="Joardar V.S."/>
            <person name="Maiti R."/>
            <person name="Amedeo P."/>
            <person name="Anderson M.J."/>
            <person name="Crabtree J."/>
            <person name="Silva J.C."/>
            <person name="Badger J.H."/>
            <person name="Albarraq A."/>
            <person name="Angiuoli S."/>
            <person name="Bussey H."/>
            <person name="Bowyer P."/>
            <person name="Cotty P.J."/>
            <person name="Dyer P.S."/>
            <person name="Egan A."/>
            <person name="Galens K."/>
            <person name="Fraser-Liggett C.M."/>
            <person name="Haas B.J."/>
            <person name="Inman J.M."/>
            <person name="Kent R."/>
            <person name="Lemieux S."/>
            <person name="Malavazi I."/>
            <person name="Orvis J."/>
            <person name="Roemer T."/>
            <person name="Ronning C.M."/>
            <person name="Sundaram J.P."/>
            <person name="Sutton G."/>
            <person name="Turner G."/>
            <person name="Venter J.C."/>
            <person name="White O.R."/>
            <person name="Whitty B.R."/>
            <person name="Youngman P."/>
            <person name="Wolfe K.H."/>
            <person name="Goldman G.H."/>
            <person name="Wortman J.R."/>
            <person name="Jiang B."/>
            <person name="Denning D.W."/>
            <person name="Nierman W.C."/>
        </authorList>
    </citation>
    <scope>NUCLEOTIDE SEQUENCE [LARGE SCALE GENOMIC DNA]</scope>
    <source>
        <strain evidence="5">ATCC 1007 / CBS 513.65 / DSM 816 / NCTC 3887 / NRRL 1</strain>
    </source>
</reference>
<feature type="region of interest" description="Disordered" evidence="1">
    <location>
        <begin position="287"/>
        <end position="314"/>
    </location>
</feature>
<evidence type="ECO:0000313" key="4">
    <source>
        <dbReference type="EMBL" id="EAW11624.1"/>
    </source>
</evidence>
<dbReference type="STRING" id="344612.A1CFH5"/>
<evidence type="ECO:0000313" key="5">
    <source>
        <dbReference type="Proteomes" id="UP000006701"/>
    </source>
</evidence>
<dbReference type="GeneID" id="4704876"/>
<accession>A1CFH5</accession>
<dbReference type="GO" id="GO:0005737">
    <property type="term" value="C:cytoplasm"/>
    <property type="evidence" value="ECO:0007669"/>
    <property type="project" value="TreeGrafter"/>
</dbReference>
<feature type="transmembrane region" description="Helical" evidence="2">
    <location>
        <begin position="685"/>
        <end position="706"/>
    </location>
</feature>
<feature type="compositionally biased region" description="Polar residues" evidence="1">
    <location>
        <begin position="592"/>
        <end position="606"/>
    </location>
</feature>
<keyword evidence="5" id="KW-1185">Reference proteome</keyword>